<dbReference type="GO" id="GO:0009103">
    <property type="term" value="P:lipopolysaccharide biosynthetic process"/>
    <property type="evidence" value="ECO:0007669"/>
    <property type="project" value="UniProtKB-ARBA"/>
</dbReference>
<feature type="transmembrane region" description="Helical" evidence="9">
    <location>
        <begin position="245"/>
        <end position="267"/>
    </location>
</feature>
<evidence type="ECO:0000256" key="4">
    <source>
        <dbReference type="ARBA" id="ARBA00022679"/>
    </source>
</evidence>
<accession>A0A1D9FX69</accession>
<evidence type="ECO:0000256" key="3">
    <source>
        <dbReference type="ARBA" id="ARBA00022676"/>
    </source>
</evidence>
<dbReference type="EMBL" id="CP017708">
    <property type="protein sequence ID" value="AOY79760.1"/>
    <property type="molecule type" value="Genomic_DNA"/>
</dbReference>
<evidence type="ECO:0000256" key="2">
    <source>
        <dbReference type="ARBA" id="ARBA00022475"/>
    </source>
</evidence>
<sequence length="661" mass="73601">MYLKKSQTPLLLLLWITIGTLLRFAGLGVLPPWTDECATTVFSLGNSFYSLPLNQFMGVETLLSPLKPSPDAGISDVIHYLLTESTHPPVYFALTHLWLKLFRLEDGMVSIWAVRSLSALFGVISIPAIFCLGRLAFRSLLVGHIAAAMMAVSPFGIFLAQQARHYTLAILLVIVSLGCLVKAVELIHRSEPLPSWLGLAWVGVNSLGIATHYFFILTLGAEAIALLGQAWRETQQDRLALIKPYWWRIYGVAMASLAGCLVWIPALQAIHDSPPTQWIYSQNAIARWIEPIGRFLLWLFSMVLLLPSSFYDLSLGIVIVSGIVTLILVVWIVSRLRYGLKLQQLDHHNRFAITILRDYVLAAIGLCLVLTWGFGIDLSTAPRFHFVYFPAVMLLVAASLAGCWNQIRLVAEVGNREQGIGNREQGVGSREQGIGSREQGNGNEIKFDVPDRDDKGYTANSAPLTPQIWGEIESKSPRIGGFRGLAAKGSEVNSSENSYKSYFGRRIVVAVWLIGLLGGLVTVWNLGYLQNERPDLLVSIVKEATEAPVAIATTYKHHGQTGRMMGLAWGLKGMAVANGSNGNSRDFPQFFLVARDRNSFSYEDSVKQLQQKLIELPRPLDLWLVNFRTKVDLESQQCFREKTSGKWAGQYSYKLYRCVNK</sequence>
<evidence type="ECO:0000256" key="7">
    <source>
        <dbReference type="ARBA" id="ARBA00023136"/>
    </source>
</evidence>
<feature type="transmembrane region" description="Helical" evidence="9">
    <location>
        <begin position="196"/>
        <end position="225"/>
    </location>
</feature>
<name>A0A1D9FX69_MOOP1</name>
<evidence type="ECO:0000256" key="6">
    <source>
        <dbReference type="ARBA" id="ARBA00022989"/>
    </source>
</evidence>
<dbReference type="GO" id="GO:0005886">
    <property type="term" value="C:plasma membrane"/>
    <property type="evidence" value="ECO:0007669"/>
    <property type="project" value="UniProtKB-SubCell"/>
</dbReference>
<dbReference type="AlphaFoldDB" id="A0A1D9FX69"/>
<feature type="transmembrane region" description="Helical" evidence="9">
    <location>
        <begin position="313"/>
        <end position="334"/>
    </location>
</feature>
<feature type="transmembrane region" description="Helical" evidence="9">
    <location>
        <begin position="355"/>
        <end position="374"/>
    </location>
</feature>
<feature type="transmembrane region" description="Helical" evidence="9">
    <location>
        <begin position="288"/>
        <end position="307"/>
    </location>
</feature>
<keyword evidence="4 10" id="KW-0808">Transferase</keyword>
<feature type="transmembrane region" description="Helical" evidence="9">
    <location>
        <begin position="12"/>
        <end position="33"/>
    </location>
</feature>
<feature type="transmembrane region" description="Helical" evidence="9">
    <location>
        <begin position="140"/>
        <end position="160"/>
    </location>
</feature>
<keyword evidence="5 9" id="KW-0812">Transmembrane</keyword>
<protein>
    <submittedName>
        <fullName evidence="10">Glycosyltransferase family 39 protein</fullName>
        <ecNumber evidence="10">2.4.-.-</ecNumber>
    </submittedName>
</protein>
<dbReference type="InterPro" id="IPR050297">
    <property type="entry name" value="LipidA_mod_glycosyltrf_83"/>
</dbReference>
<organism evidence="10 11">
    <name type="scientific">Moorena producens (strain JHB)</name>
    <dbReference type="NCBI Taxonomy" id="1454205"/>
    <lineage>
        <taxon>Bacteria</taxon>
        <taxon>Bacillati</taxon>
        <taxon>Cyanobacteriota</taxon>
        <taxon>Cyanophyceae</taxon>
        <taxon>Coleofasciculales</taxon>
        <taxon>Coleofasciculaceae</taxon>
        <taxon>Moorena</taxon>
    </lineage>
</organism>
<feature type="region of interest" description="Disordered" evidence="8">
    <location>
        <begin position="421"/>
        <end position="453"/>
    </location>
</feature>
<evidence type="ECO:0000313" key="10">
    <source>
        <dbReference type="EMBL" id="AOY79760.1"/>
    </source>
</evidence>
<comment type="subcellular location">
    <subcellularLocation>
        <location evidence="1">Cell membrane</location>
        <topology evidence="1">Multi-pass membrane protein</topology>
    </subcellularLocation>
</comment>
<dbReference type="GO" id="GO:0016763">
    <property type="term" value="F:pentosyltransferase activity"/>
    <property type="evidence" value="ECO:0007669"/>
    <property type="project" value="TreeGrafter"/>
</dbReference>
<feature type="transmembrane region" description="Helical" evidence="9">
    <location>
        <begin position="109"/>
        <end position="133"/>
    </location>
</feature>
<dbReference type="Proteomes" id="UP000176944">
    <property type="component" value="Chromosome"/>
</dbReference>
<proteinExistence type="predicted"/>
<feature type="transmembrane region" description="Helical" evidence="9">
    <location>
        <begin position="166"/>
        <end position="184"/>
    </location>
</feature>
<reference evidence="11" key="1">
    <citation type="submission" date="2016-10" db="EMBL/GenBank/DDBJ databases">
        <title>Comparative genomics uncovers the prolific and rare metabolic potential of the cyanobacterial genus Moorea.</title>
        <authorList>
            <person name="Leao T."/>
            <person name="Castelao G."/>
            <person name="Korobeynikov A."/>
            <person name="Monroe E.A."/>
            <person name="Podell S."/>
            <person name="Glukhov E."/>
            <person name="Allen E."/>
            <person name="Gerwick W.H."/>
            <person name="Gerwick L."/>
        </authorList>
    </citation>
    <scope>NUCLEOTIDE SEQUENCE [LARGE SCALE GENOMIC DNA]</scope>
    <source>
        <strain evidence="11">JHB</strain>
    </source>
</reference>
<feature type="transmembrane region" description="Helical" evidence="9">
    <location>
        <begin position="507"/>
        <end position="529"/>
    </location>
</feature>
<evidence type="ECO:0000256" key="8">
    <source>
        <dbReference type="SAM" id="MobiDB-lite"/>
    </source>
</evidence>
<feature type="transmembrane region" description="Helical" evidence="9">
    <location>
        <begin position="386"/>
        <end position="407"/>
    </location>
</feature>
<gene>
    <name evidence="10" type="ORF">BJP36_07315</name>
</gene>
<dbReference type="PANTHER" id="PTHR33908:SF11">
    <property type="entry name" value="MEMBRANE PROTEIN"/>
    <property type="match status" value="1"/>
</dbReference>
<evidence type="ECO:0000313" key="11">
    <source>
        <dbReference type="Proteomes" id="UP000176944"/>
    </source>
</evidence>
<evidence type="ECO:0000256" key="5">
    <source>
        <dbReference type="ARBA" id="ARBA00022692"/>
    </source>
</evidence>
<keyword evidence="2" id="KW-1003">Cell membrane</keyword>
<keyword evidence="6 9" id="KW-1133">Transmembrane helix</keyword>
<dbReference type="EC" id="2.4.-.-" evidence="10"/>
<evidence type="ECO:0000256" key="9">
    <source>
        <dbReference type="SAM" id="Phobius"/>
    </source>
</evidence>
<dbReference type="PANTHER" id="PTHR33908">
    <property type="entry name" value="MANNOSYLTRANSFERASE YKCB-RELATED"/>
    <property type="match status" value="1"/>
</dbReference>
<keyword evidence="3 10" id="KW-0328">Glycosyltransferase</keyword>
<evidence type="ECO:0000256" key="1">
    <source>
        <dbReference type="ARBA" id="ARBA00004651"/>
    </source>
</evidence>
<keyword evidence="7 9" id="KW-0472">Membrane</keyword>